<protein>
    <submittedName>
        <fullName evidence="2">Uncharacterized protein</fullName>
    </submittedName>
</protein>
<feature type="compositionally biased region" description="Low complexity" evidence="1">
    <location>
        <begin position="532"/>
        <end position="544"/>
    </location>
</feature>
<feature type="compositionally biased region" description="Polar residues" evidence="1">
    <location>
        <begin position="500"/>
        <end position="512"/>
    </location>
</feature>
<organism evidence="2">
    <name type="scientific">Amphora coffeiformis</name>
    <dbReference type="NCBI Taxonomy" id="265554"/>
    <lineage>
        <taxon>Eukaryota</taxon>
        <taxon>Sar</taxon>
        <taxon>Stramenopiles</taxon>
        <taxon>Ochrophyta</taxon>
        <taxon>Bacillariophyta</taxon>
        <taxon>Bacillariophyceae</taxon>
        <taxon>Bacillariophycidae</taxon>
        <taxon>Thalassiophysales</taxon>
        <taxon>Catenulaceae</taxon>
        <taxon>Amphora</taxon>
    </lineage>
</organism>
<feature type="region of interest" description="Disordered" evidence="1">
    <location>
        <begin position="236"/>
        <end position="263"/>
    </location>
</feature>
<gene>
    <name evidence="2" type="ORF">ACOF00016_LOCUS3929</name>
</gene>
<feature type="compositionally biased region" description="Basic and acidic residues" evidence="1">
    <location>
        <begin position="361"/>
        <end position="371"/>
    </location>
</feature>
<dbReference type="EMBL" id="HBIM01004591">
    <property type="protein sequence ID" value="CAE0405983.1"/>
    <property type="molecule type" value="Transcribed_RNA"/>
</dbReference>
<name>A0A7S3P5B8_9STRA</name>
<sequence>MSSKRRPSTTETVTTTTNTTATLVCNPFRDDSTIVALLKELDTITTRRQFRRWRKSFLEAFEVFLEQDGCVKVRTQYRKLCEILSRHVEQVKRLHAHIQVGDLSPKGCTVKSRQTLGNFFDQMIRVKQILIELLPTTARMEKEIGYTKFHLAAVLIDNGFVAYDRLSLCDEIHFHFKNWCLQDVANKLFLLEMDHYHNHLNIFCDILADLGLNHAMEVCRKFLHLDDEETILWEGDHSSLEDDDDDLLSDSETEDLDPLPDLSDITFDDEASLNLPLWKVNEFYYDNAEMAEKFRTEMKRKSFAMFGGSNKEKSQKPPNMPTRSTERDASPPPRNDNEGCPSKPQRRLSIEPSSPTNNEDSPERDHAEPKTKTISCKVQRSLSLSSAVVSVDLISFKESSREIKPQRHVSMESSKSITASDNKKGSKKSNSDKKPRSKNEEKPSRKDDKLSGSKHDIKASGSMHGKKSDSRQGRKSDSKRDAKPDSKTDKKSGSKRDKTPSASKTSPSNQEVKPNMDTTKRMSNCTMETELLSDVEGSSSDGESFQGDEEDALVEPASEVQLLNNTRIEGLRRVGSGKFILPPTNYLAVPRGKICEIRPFPGENDDIDSSNEATARSQEEDKPEKSFYSFANYYHGNPSDWKLSKTTH</sequence>
<accession>A0A7S3P5B8</accession>
<evidence type="ECO:0000256" key="1">
    <source>
        <dbReference type="SAM" id="MobiDB-lite"/>
    </source>
</evidence>
<feature type="region of interest" description="Disordered" evidence="1">
    <location>
        <begin position="599"/>
        <end position="624"/>
    </location>
</feature>
<feature type="compositionally biased region" description="Basic and acidic residues" evidence="1">
    <location>
        <begin position="421"/>
        <end position="458"/>
    </location>
</feature>
<evidence type="ECO:0000313" key="2">
    <source>
        <dbReference type="EMBL" id="CAE0405983.1"/>
    </source>
</evidence>
<reference evidence="2" key="1">
    <citation type="submission" date="2021-01" db="EMBL/GenBank/DDBJ databases">
        <authorList>
            <person name="Corre E."/>
            <person name="Pelletier E."/>
            <person name="Niang G."/>
            <person name="Scheremetjew M."/>
            <person name="Finn R."/>
            <person name="Kale V."/>
            <person name="Holt S."/>
            <person name="Cochrane G."/>
            <person name="Meng A."/>
            <person name="Brown T."/>
            <person name="Cohen L."/>
        </authorList>
    </citation>
    <scope>NUCLEOTIDE SEQUENCE</scope>
    <source>
        <strain evidence="2">CCMP127</strain>
    </source>
</reference>
<proteinExistence type="predicted"/>
<dbReference type="AlphaFoldDB" id="A0A7S3P5B8"/>
<feature type="region of interest" description="Disordered" evidence="1">
    <location>
        <begin position="305"/>
        <end position="556"/>
    </location>
</feature>
<feature type="compositionally biased region" description="Low complexity" evidence="1">
    <location>
        <begin position="381"/>
        <end position="394"/>
    </location>
</feature>
<feature type="compositionally biased region" description="Acidic residues" evidence="1">
    <location>
        <begin position="241"/>
        <end position="258"/>
    </location>
</feature>
<feature type="compositionally biased region" description="Basic and acidic residues" evidence="1">
    <location>
        <begin position="466"/>
        <end position="499"/>
    </location>
</feature>